<feature type="modified residue" description="4-aspartylphosphate" evidence="3">
    <location>
        <position position="94"/>
    </location>
</feature>
<gene>
    <name evidence="6" type="ORF">FB547_1011120</name>
</gene>
<dbReference type="PANTHER" id="PTHR43214:SF43">
    <property type="entry name" value="TWO-COMPONENT RESPONSE REGULATOR"/>
    <property type="match status" value="1"/>
</dbReference>
<dbReference type="Pfam" id="PF00196">
    <property type="entry name" value="GerE"/>
    <property type="match status" value="1"/>
</dbReference>
<dbReference type="PROSITE" id="PS50043">
    <property type="entry name" value="HTH_LUXR_2"/>
    <property type="match status" value="1"/>
</dbReference>
<dbReference type="SMART" id="SM00448">
    <property type="entry name" value="REC"/>
    <property type="match status" value="1"/>
</dbReference>
<dbReference type="GO" id="GO:0006355">
    <property type="term" value="P:regulation of DNA-templated transcription"/>
    <property type="evidence" value="ECO:0007669"/>
    <property type="project" value="InterPro"/>
</dbReference>
<feature type="domain" description="HTH luxR-type" evidence="4">
    <location>
        <begin position="186"/>
        <end position="248"/>
    </location>
</feature>
<dbReference type="GO" id="GO:0003677">
    <property type="term" value="F:DNA binding"/>
    <property type="evidence" value="ECO:0007669"/>
    <property type="project" value="UniProtKB-KW"/>
</dbReference>
<dbReference type="InterPro" id="IPR000792">
    <property type="entry name" value="Tscrpt_reg_LuxR_C"/>
</dbReference>
<dbReference type="PROSITE" id="PS50110">
    <property type="entry name" value="RESPONSE_REGULATORY"/>
    <property type="match status" value="1"/>
</dbReference>
<dbReference type="AlphaFoldDB" id="A0A561CK10"/>
<dbReference type="SMART" id="SM00421">
    <property type="entry name" value="HTH_LUXR"/>
    <property type="match status" value="1"/>
</dbReference>
<accession>A0A561CK10</accession>
<dbReference type="EMBL" id="VIVL01000001">
    <property type="protein sequence ID" value="TWD91434.1"/>
    <property type="molecule type" value="Genomic_DNA"/>
</dbReference>
<dbReference type="InterPro" id="IPR039420">
    <property type="entry name" value="WalR-like"/>
</dbReference>
<keyword evidence="1 3" id="KW-0597">Phosphoprotein</keyword>
<sequence>MRAGRVAKIDRVASLESPSNPLPPTLEGGIPAHPPGAILVVDDHDLLRLGVRALIEAQTAASGAGIEVFEAASAADALALYEKHRESIRLVLLDLALPDTHGLSGLAEFRLRHPSARIVVLSGTGNTSLAQGAVALGASAFLPKSADLKEVVGFIRACGLLEPGASKAPPPATVPKAPGSYAESAQASAWQELTPRQMQVLQWVLDGKANKEIAQLANLSEGTVKNHVSTILLLFGVRSRAQLISSLR</sequence>
<name>A0A561CK10_9BURK</name>
<comment type="caution">
    <text evidence="6">The sequence shown here is derived from an EMBL/GenBank/DDBJ whole genome shotgun (WGS) entry which is preliminary data.</text>
</comment>
<evidence type="ECO:0000256" key="3">
    <source>
        <dbReference type="PROSITE-ProRule" id="PRU00169"/>
    </source>
</evidence>
<dbReference type="GO" id="GO:0000160">
    <property type="term" value="P:phosphorelay signal transduction system"/>
    <property type="evidence" value="ECO:0007669"/>
    <property type="project" value="InterPro"/>
</dbReference>
<evidence type="ECO:0000256" key="2">
    <source>
        <dbReference type="ARBA" id="ARBA00023125"/>
    </source>
</evidence>
<dbReference type="CDD" id="cd06170">
    <property type="entry name" value="LuxR_C_like"/>
    <property type="match status" value="1"/>
</dbReference>
<dbReference type="CDD" id="cd17535">
    <property type="entry name" value="REC_NarL-like"/>
    <property type="match status" value="1"/>
</dbReference>
<dbReference type="Proteomes" id="UP000319722">
    <property type="component" value="Unassembled WGS sequence"/>
</dbReference>
<evidence type="ECO:0000313" key="7">
    <source>
        <dbReference type="Proteomes" id="UP000319722"/>
    </source>
</evidence>
<evidence type="ECO:0000259" key="4">
    <source>
        <dbReference type="PROSITE" id="PS50043"/>
    </source>
</evidence>
<organism evidence="6 7">
    <name type="scientific">Variovorax beijingensis</name>
    <dbReference type="NCBI Taxonomy" id="2496117"/>
    <lineage>
        <taxon>Bacteria</taxon>
        <taxon>Pseudomonadati</taxon>
        <taxon>Pseudomonadota</taxon>
        <taxon>Betaproteobacteria</taxon>
        <taxon>Burkholderiales</taxon>
        <taxon>Comamonadaceae</taxon>
        <taxon>Variovorax</taxon>
    </lineage>
</organism>
<dbReference type="InterPro" id="IPR058245">
    <property type="entry name" value="NreC/VraR/RcsB-like_REC"/>
</dbReference>
<evidence type="ECO:0000256" key="1">
    <source>
        <dbReference type="ARBA" id="ARBA00022553"/>
    </source>
</evidence>
<dbReference type="PRINTS" id="PR00038">
    <property type="entry name" value="HTHLUXR"/>
</dbReference>
<feature type="domain" description="Response regulatory" evidence="5">
    <location>
        <begin position="37"/>
        <end position="159"/>
    </location>
</feature>
<evidence type="ECO:0000313" key="6">
    <source>
        <dbReference type="EMBL" id="TWD91434.1"/>
    </source>
</evidence>
<dbReference type="InterPro" id="IPR011006">
    <property type="entry name" value="CheY-like_superfamily"/>
</dbReference>
<keyword evidence="2" id="KW-0238">DNA-binding</keyword>
<dbReference type="InterPro" id="IPR036388">
    <property type="entry name" value="WH-like_DNA-bd_sf"/>
</dbReference>
<evidence type="ECO:0000259" key="5">
    <source>
        <dbReference type="PROSITE" id="PS50110"/>
    </source>
</evidence>
<proteinExistence type="predicted"/>
<dbReference type="SUPFAM" id="SSF52172">
    <property type="entry name" value="CheY-like"/>
    <property type="match status" value="1"/>
</dbReference>
<dbReference type="SUPFAM" id="SSF46894">
    <property type="entry name" value="C-terminal effector domain of the bipartite response regulators"/>
    <property type="match status" value="1"/>
</dbReference>
<dbReference type="Pfam" id="PF00072">
    <property type="entry name" value="Response_reg"/>
    <property type="match status" value="1"/>
</dbReference>
<protein>
    <submittedName>
        <fullName evidence="6">LuxR family two component transcriptional regulator</fullName>
    </submittedName>
</protein>
<dbReference type="InterPro" id="IPR016032">
    <property type="entry name" value="Sig_transdc_resp-reg_C-effctor"/>
</dbReference>
<dbReference type="Gene3D" id="1.10.10.10">
    <property type="entry name" value="Winged helix-like DNA-binding domain superfamily/Winged helix DNA-binding domain"/>
    <property type="match status" value="1"/>
</dbReference>
<dbReference type="Gene3D" id="3.40.50.2300">
    <property type="match status" value="1"/>
</dbReference>
<dbReference type="PANTHER" id="PTHR43214">
    <property type="entry name" value="TWO-COMPONENT RESPONSE REGULATOR"/>
    <property type="match status" value="1"/>
</dbReference>
<dbReference type="InterPro" id="IPR001789">
    <property type="entry name" value="Sig_transdc_resp-reg_receiver"/>
</dbReference>
<reference evidence="6 7" key="1">
    <citation type="submission" date="2019-06" db="EMBL/GenBank/DDBJ databases">
        <title>Sorghum-associated microbial communities from plants grown in Nebraska, USA.</title>
        <authorList>
            <person name="Schachtman D."/>
        </authorList>
    </citation>
    <scope>NUCLEOTIDE SEQUENCE [LARGE SCALE GENOMIC DNA]</scope>
    <source>
        <strain evidence="6 7">T529</strain>
    </source>
</reference>